<dbReference type="InterPro" id="IPR022742">
    <property type="entry name" value="Hydrolase_4"/>
</dbReference>
<reference evidence="2" key="2">
    <citation type="journal article" date="2022" name="Sci. Rep.">
        <title>In silico prediction of the enzymes involved in the degradation of the herbicide molinate by Gulosibacter molinativorax ON4T.</title>
        <authorList>
            <person name="Lopes A.R."/>
            <person name="Bunin E."/>
            <person name="Viana A.T."/>
            <person name="Froufe H."/>
            <person name="Munoz-Merida A."/>
            <person name="Pinho D."/>
            <person name="Figueiredo J."/>
            <person name="Barroso C."/>
            <person name="Vaz-Moreira I."/>
            <person name="Bellanger X."/>
            <person name="Egas C."/>
            <person name="Nunes O.C."/>
        </authorList>
    </citation>
    <scope>NUCLEOTIDE SEQUENCE</scope>
    <source>
        <strain evidence="2">ON4</strain>
    </source>
</reference>
<organism evidence="2 3">
    <name type="scientific">Gulosibacter molinativorax</name>
    <dbReference type="NCBI Taxonomy" id="256821"/>
    <lineage>
        <taxon>Bacteria</taxon>
        <taxon>Bacillati</taxon>
        <taxon>Actinomycetota</taxon>
        <taxon>Actinomycetes</taxon>
        <taxon>Micrococcales</taxon>
        <taxon>Microbacteriaceae</taxon>
        <taxon>Gulosibacter</taxon>
    </lineage>
</organism>
<dbReference type="Proteomes" id="UP001170379">
    <property type="component" value="Unassembled WGS sequence"/>
</dbReference>
<proteinExistence type="predicted"/>
<sequence>MPVSSRFYTPGMDTSNDGFEVDYVEHLVRIEGVDVHLYEWAGGRSPKGVVHVTHGAGDHARRYQRLAGDLNAAGYAVVAHDLLGHGRTGVGSWGLSNLGPGGMPAARRAMRETVRWARGKYPGIPLIEAGHSWGSLLGQQLFFNEQDVFDAIVWTGTTLALPGFVNVGNFNEKWSGDGHGMSWLTRDTVEVQKMIDDPYGFDIADSSVWTPVGALQLLTAPPAPRAGREARVPILVMAGTDDAIGYGARGPKALTSSLRNVTRMQDVQLLIYPDARHEVYNEINRDEVTDRLTNWLRWHFESPAA</sequence>
<evidence type="ECO:0000313" key="2">
    <source>
        <dbReference type="EMBL" id="MDJ1370709.1"/>
    </source>
</evidence>
<gene>
    <name evidence="2" type="ORF">C7K25_04910</name>
</gene>
<accession>A0ABT7C7E9</accession>
<dbReference type="InterPro" id="IPR051044">
    <property type="entry name" value="MAG_DAG_Lipase"/>
</dbReference>
<protein>
    <submittedName>
        <fullName evidence="2">Alpha/beta hydrolase</fullName>
    </submittedName>
</protein>
<dbReference type="GO" id="GO:0016787">
    <property type="term" value="F:hydrolase activity"/>
    <property type="evidence" value="ECO:0007669"/>
    <property type="project" value="UniProtKB-KW"/>
</dbReference>
<feature type="domain" description="Serine aminopeptidase S33" evidence="1">
    <location>
        <begin position="45"/>
        <end position="283"/>
    </location>
</feature>
<dbReference type="InterPro" id="IPR029058">
    <property type="entry name" value="AB_hydrolase_fold"/>
</dbReference>
<evidence type="ECO:0000313" key="3">
    <source>
        <dbReference type="Proteomes" id="UP001170379"/>
    </source>
</evidence>
<dbReference type="PANTHER" id="PTHR11614">
    <property type="entry name" value="PHOSPHOLIPASE-RELATED"/>
    <property type="match status" value="1"/>
</dbReference>
<reference evidence="2" key="1">
    <citation type="submission" date="2018-03" db="EMBL/GenBank/DDBJ databases">
        <authorList>
            <person name="Nunes O.C."/>
            <person name="Lopes A.R."/>
            <person name="Froufe H."/>
            <person name="Munoz-Merida A."/>
            <person name="Barroso C."/>
            <person name="Egas C."/>
        </authorList>
    </citation>
    <scope>NUCLEOTIDE SEQUENCE</scope>
    <source>
        <strain evidence="2">ON4</strain>
    </source>
</reference>
<comment type="caution">
    <text evidence="2">The sequence shown here is derived from an EMBL/GenBank/DDBJ whole genome shotgun (WGS) entry which is preliminary data.</text>
</comment>
<dbReference type="SUPFAM" id="SSF53474">
    <property type="entry name" value="alpha/beta-Hydrolases"/>
    <property type="match status" value="1"/>
</dbReference>
<dbReference type="Gene3D" id="3.40.50.1820">
    <property type="entry name" value="alpha/beta hydrolase"/>
    <property type="match status" value="1"/>
</dbReference>
<dbReference type="Pfam" id="PF12146">
    <property type="entry name" value="Hydrolase_4"/>
    <property type="match status" value="1"/>
</dbReference>
<name>A0ABT7C7E9_9MICO</name>
<evidence type="ECO:0000259" key="1">
    <source>
        <dbReference type="Pfam" id="PF12146"/>
    </source>
</evidence>
<dbReference type="EMBL" id="PXVD01000006">
    <property type="protein sequence ID" value="MDJ1370709.1"/>
    <property type="molecule type" value="Genomic_DNA"/>
</dbReference>
<keyword evidence="2" id="KW-0378">Hydrolase</keyword>
<keyword evidence="3" id="KW-1185">Reference proteome</keyword>